<gene>
    <name evidence="7" type="ORF">L798_11967</name>
</gene>
<feature type="compositionally biased region" description="Acidic residues" evidence="4">
    <location>
        <begin position="1849"/>
        <end position="1865"/>
    </location>
</feature>
<dbReference type="PANTHER" id="PTHR21583:SF8">
    <property type="entry name" value="PROTEIN ELYS"/>
    <property type="match status" value="1"/>
</dbReference>
<feature type="compositionally biased region" description="Acidic residues" evidence="4">
    <location>
        <begin position="1889"/>
        <end position="1905"/>
    </location>
</feature>
<evidence type="ECO:0000256" key="4">
    <source>
        <dbReference type="SAM" id="MobiDB-lite"/>
    </source>
</evidence>
<feature type="region of interest" description="Disordered" evidence="4">
    <location>
        <begin position="1509"/>
        <end position="1534"/>
    </location>
</feature>
<feature type="region of interest" description="Disordered" evidence="4">
    <location>
        <begin position="1184"/>
        <end position="1208"/>
    </location>
</feature>
<feature type="domain" description="ELYS beta-propeller" evidence="6">
    <location>
        <begin position="44"/>
        <end position="526"/>
    </location>
</feature>
<dbReference type="Proteomes" id="UP000027135">
    <property type="component" value="Unassembled WGS sequence"/>
</dbReference>
<feature type="region of interest" description="Disordered" evidence="4">
    <location>
        <begin position="2993"/>
        <end position="3033"/>
    </location>
</feature>
<dbReference type="InterPro" id="IPR032040">
    <property type="entry name" value="ELYS-bb"/>
</dbReference>
<feature type="compositionally biased region" description="Low complexity" evidence="4">
    <location>
        <begin position="3004"/>
        <end position="3019"/>
    </location>
</feature>
<feature type="region of interest" description="Disordered" evidence="4">
    <location>
        <begin position="2297"/>
        <end position="2489"/>
    </location>
</feature>
<protein>
    <submittedName>
        <fullName evidence="7">Protein ELYS</fullName>
    </submittedName>
</protein>
<dbReference type="eggNOG" id="ENOG502QU0D">
    <property type="taxonomic scope" value="Eukaryota"/>
</dbReference>
<feature type="coiled-coil region" evidence="3">
    <location>
        <begin position="1572"/>
        <end position="1632"/>
    </location>
</feature>
<feature type="region of interest" description="Disordered" evidence="4">
    <location>
        <begin position="3051"/>
        <end position="3099"/>
    </location>
</feature>
<feature type="region of interest" description="Disordered" evidence="4">
    <location>
        <begin position="1365"/>
        <end position="1395"/>
    </location>
</feature>
<feature type="compositionally biased region" description="Low complexity" evidence="4">
    <location>
        <begin position="3206"/>
        <end position="3222"/>
    </location>
</feature>
<feature type="compositionally biased region" description="Basic and acidic residues" evidence="4">
    <location>
        <begin position="1764"/>
        <end position="1779"/>
    </location>
</feature>
<evidence type="ECO:0000313" key="7">
    <source>
        <dbReference type="EMBL" id="KDR14054.1"/>
    </source>
</evidence>
<name>A0A067QV33_ZOONE</name>
<dbReference type="InParanoid" id="A0A067QV33"/>
<feature type="region of interest" description="Disordered" evidence="4">
    <location>
        <begin position="1759"/>
        <end position="1949"/>
    </location>
</feature>
<dbReference type="EMBL" id="KK852902">
    <property type="protein sequence ID" value="KDR14054.1"/>
    <property type="molecule type" value="Genomic_DNA"/>
</dbReference>
<accession>A0A067QV33</accession>
<dbReference type="GO" id="GO:0005634">
    <property type="term" value="C:nucleus"/>
    <property type="evidence" value="ECO:0007669"/>
    <property type="project" value="UniProtKB-SubCell"/>
</dbReference>
<dbReference type="InterPro" id="IPR025151">
    <property type="entry name" value="ELYS_dom"/>
</dbReference>
<dbReference type="PANTHER" id="PTHR21583">
    <property type="entry name" value="ELYS PROTEIN"/>
    <property type="match status" value="1"/>
</dbReference>
<comment type="subcellular location">
    <subcellularLocation>
        <location evidence="1">Nucleus</location>
    </subcellularLocation>
</comment>
<evidence type="ECO:0000256" key="3">
    <source>
        <dbReference type="SAM" id="Coils"/>
    </source>
</evidence>
<feature type="compositionally biased region" description="Basic and acidic residues" evidence="4">
    <location>
        <begin position="3121"/>
        <end position="3130"/>
    </location>
</feature>
<feature type="region of interest" description="Disordered" evidence="4">
    <location>
        <begin position="3121"/>
        <end position="3285"/>
    </location>
</feature>
<reference evidence="7 8" key="1">
    <citation type="journal article" date="2014" name="Nat. Commun.">
        <title>Molecular traces of alternative social organization in a termite genome.</title>
        <authorList>
            <person name="Terrapon N."/>
            <person name="Li C."/>
            <person name="Robertson H.M."/>
            <person name="Ji L."/>
            <person name="Meng X."/>
            <person name="Booth W."/>
            <person name="Chen Z."/>
            <person name="Childers C.P."/>
            <person name="Glastad K.M."/>
            <person name="Gokhale K."/>
            <person name="Gowin J."/>
            <person name="Gronenberg W."/>
            <person name="Hermansen R.A."/>
            <person name="Hu H."/>
            <person name="Hunt B.G."/>
            <person name="Huylmans A.K."/>
            <person name="Khalil S.M."/>
            <person name="Mitchell R.D."/>
            <person name="Munoz-Torres M.C."/>
            <person name="Mustard J.A."/>
            <person name="Pan H."/>
            <person name="Reese J.T."/>
            <person name="Scharf M.E."/>
            <person name="Sun F."/>
            <person name="Vogel H."/>
            <person name="Xiao J."/>
            <person name="Yang W."/>
            <person name="Yang Z."/>
            <person name="Yang Z."/>
            <person name="Zhou J."/>
            <person name="Zhu J."/>
            <person name="Brent C.S."/>
            <person name="Elsik C.G."/>
            <person name="Goodisman M.A."/>
            <person name="Liberles D.A."/>
            <person name="Roe R.M."/>
            <person name="Vargo E.L."/>
            <person name="Vilcinskas A."/>
            <person name="Wang J."/>
            <person name="Bornberg-Bauer E."/>
            <person name="Korb J."/>
            <person name="Zhang G."/>
            <person name="Liebig J."/>
        </authorList>
    </citation>
    <scope>NUCLEOTIDE SEQUENCE [LARGE SCALE GENOMIC DNA]</scope>
    <source>
        <tissue evidence="7">Whole organism</tissue>
    </source>
</reference>
<feature type="domain" description="ELYS-like" evidence="5">
    <location>
        <begin position="775"/>
        <end position="1004"/>
    </location>
</feature>
<dbReference type="OMA" id="QPQMDGG"/>
<sequence>MKLQEAPNAICKVVKFPGSVTSYLRSEGVTNERYGLKGGLLKDTRYAWLSWGPNFEVVRTTNGAKVAAWTFGAALHDSKTRVTCVTELPCTDGSGRVSQFVVGLECELVGGMICVFDIRGSKVLRAVQMPSKVTSVSVVDCGSEGCYPLPQLLSSMTGVLAVGLAGGQIMLVDLCRMNCDDGLNMGACGELRDELHACQLLPISINETDQETLEYKRAHAARTGDHQCVVLNESFLADKMFLLPLPDGNMFNVPRRRVDVTAVTYIPRIASIVAGFSFGSFQIWNLMQLTLEFMSPTMQDPLPLISFGFQEPCDDPRNFCYLWAVHSSANQRNRLPFAVMYALCYQSKEWVDGYGYLYQDFVSGVHRFDFDVDGDEGGITVVGGRSVACHTINKLPSAVTRRDNPRVELDESVQECDLTLCLFVWETWGANCPSKTCMALFDLNQWYKEQMPGKIVKGQASTYIAVFSLDEVVETSANSANSINPLLDVKVDPASLSQFTAVQSLEEHFYPSALAFESLSLLGEELVVMSHPGVQRDILLQLELSGPSALMYPTKLFHHCIAIGLKPVYMEVSSTFNCPLTEQREFLLSVALEYQLLGFLSRCAAEWVDGSQSAMGCTLPALLKWGWQRATSLKAHADNLCIPLYDYSGVKLDSNLYQLLDYCGNQLHHLTTLFQGLLKMCKNPTVQGVGDVTQQAQVLELVAVYIEVVEWFVNVGLLPEFPCGDLALVDGFETAGELGPHRVPYPAAALAKIYQKRRAELQKLSRSATDKMDILFIDGLVKRECDGDRLSSLWERDGGTGLYPPPSVQSLLRTYLLDGIPLHVKHCIVIYVFLDLAGLLESRRYTATINQFIKFPSAFRLTPSFIKITQALWLLDHQDFTEAIDMLLDPLVSMDDLKPWQHQCIIQAFLYQGQHQMALKYIRVQQPPLKDIEDIRLNLTVLLVNGLIHEAFQYQRQHCNEQNSRDLLQHFFSACQQMNQLSVVLQLALSPVEEEAFTQFLQNCHSSQADDMHVMYYLERSRIAEAMEVNNSIRSSKSHMDSNSLKQGHTEDKSSCVRDTIVQAYANTLPSVTRKLALYCAQEKSCLTNWKQVSRPTPMSVDVHRGELQPVCYRSSLIQATLEKARETWSHVIQPPAPPCTPAKRDRSSMEKPSVEMTPFLCTPRAVSETFSFTRDVPAVVFPTLTHPSPKSDDETMDGSPVKRLRYSDHYPSPLGSAIASSRKRLDRYSNVDALSLLQTPHVRRRTLLSVSRLQEQQDLPASPTAVFTPQSILKVRKMVRCSVSPDNLSQVSVPSFTGTSTTPELMEEEEEEEEVAEEKMQDEEVLGRQIRFSLPSDEKHEKTPEDILLLPAIRSASKKSILGVTPRKALSRTRRHGSVRFDSSVPDKKGGSSETLQMTGNKIGISDMHLTSVVSTLHTHVMKDHKSEALHPADSSLGTYQSSEEIRETSQIKDQDTQDTLKSEVILLDNESTNMENDSDVFHSLENSAHSYNNSVVDFEVVCNESPLKKQQIGRPDKESEEVTSTHVDSSEVKEQVISQPTTWKTECSLQNCINVQEARAADAVEARHIVEEEENNLDAVVQKIHEKNGKSVGTAEVDVGVTEESVTVSVAESECKNESQSNTEEVLEEEKKDVAILLDTTTYAGSSFEISKDMEQEEEEEAVTDGVTFSLSDGDGVFGVNTGSDIGPCNILESEAKKMPTLVIESVIGSVEGFASSEELKEYQTLQPVIVESENVLEAIEESVNEIDDAVYVSDEVPDLATQDKEHEATTDSFKEESEPEEDDFMRPKLLAAEIDDEVDFEEEEVIECEEENEEEETENEDLEAEEDDLAEEKEFEPEVLHHPPSDDEESIVILDSDTEDERIEPSKASAVGGKHKAGDFTITNSSDEEGFMEEEEEEDDYETSSKFDSDEEESEDSEETSSEFDSDEGKEEDNEETMSKFDSGSEMEHVLDADAVTTVEPKVNVEVSTSDDDDVIEKGGCYKNPTEVLAISIDDVLKGNEPLVKDTVEKEPMDFETCITANEISKYGQRQVSEVMDIDFPCKEDSDGSKILLIGDHMMDFEVELTATQISKPKQTEDKIDCNTQISVVNQVKLSEMKEENITVSETSEMPVRNGRGGGEECDLELVEKKEKIDMEKLTQRSGDVITHLLHTKDIPKSLQEDGVNVMDIPIKENDALPKMTVVSIASNVTVQQVSEELNMIRCEIKARKSSESSSPSVEKLQPSIDQEERSHGVKPQKTSSRAIEEVDYIKVNAETQMDSLDIRVSEQTDREDSMQRDIEVIDDESYGMKAHESNSIADAGQQEDILSDETKSHGRKVSKPISRACSVQRKDAPSNEIETCERKVHKTSSKVSSVQREDAPVDEIENCETKVRKPSSRASSVQREDVPSDGTESGERKVCKPSSRASSVQREDVSSDGTESGERRVRRASSVQREDVPSDGTESGERRVRRASSVQREDVPSDGTESGERRVRRPSSRSVSGQCEFVPIGGTDDNETKVCKSSSSGCSDHQHVVPSSETESFERRLSIPKRREGSVQRDHLEAIQEEGSYNHEADKIGSGINSVQNAYIPSEEADCIKCKIDDCKKSGSIKCNDVIEADFLDKPSSRASSADYRDVTSANDFEFNENRQPRASSVNSDASTVIWEESPHLERCRKRCGTRSRHSSASSRSSFVQGDEAMDVEGVKTYSTRSHKGSIFLDILYEGPEDIDRTPVSVTNKADMLIQTDGEKRKLEGSCRAVSGFLLEDQGISGPSLPTNEMFGFTSNVTGQLCRKARSESGYVVEPVTRSKRFTRSAIGISNKTMTTDVGSVTDNASTRMSLRSDTGQDRMQNSPGILGSVHGDGSCSGRSSGSSVKGKEQADYTSRGDSLSTQQIIEEYATNRRLTRHQRSMLERSIELAKPSLSQLTRHRKLPSLPETSGDDEDKSEEEDESSSRISSVGTCVSHPRSCPTLHGNTSPALQASTIQLPSSEIPLHKAGLQRRYSRKILSKHDIDSPSSVLSDASTPYASSATSAPSQLDASPLSTRSEDVTLERMRRKSFMRAQIALKSASEHGSVSGVPSGRKSVANSPGDSGSSVSSNAGSSHTSLPSTGSHITRAVATRLGRVYTSEEVRRSPRLARLQDEDLHTASPSTSFHFSPPTLVRGSVKKEESSSGTPPTPVPAFVFSPPQKQQLLPKPHRQSAPSQQTRAHTMALRGLHTITEESTPPSTPTNTIPPQTSERDTTPIAVRKSKKFKPTPSSKTPKRSSRSHLMTPLTKQEQQELAERVRSSRQSVSTEPERHYTVFKHRKLFKIRRSSRSDL</sequence>
<dbReference type="Pfam" id="PF13934">
    <property type="entry name" value="ELYS"/>
    <property type="match status" value="1"/>
</dbReference>
<feature type="region of interest" description="Disordered" evidence="4">
    <location>
        <begin position="2906"/>
        <end position="2960"/>
    </location>
</feature>
<keyword evidence="8" id="KW-1185">Reference proteome</keyword>
<proteinExistence type="predicted"/>
<dbReference type="Pfam" id="PF16687">
    <property type="entry name" value="ELYS-bb"/>
    <property type="match status" value="1"/>
</dbReference>
<feature type="compositionally biased region" description="Basic and acidic residues" evidence="4">
    <location>
        <begin position="3263"/>
        <end position="3272"/>
    </location>
</feature>
<feature type="compositionally biased region" description="Basic and acidic residues" evidence="4">
    <location>
        <begin position="1445"/>
        <end position="1459"/>
    </location>
</feature>
<feature type="region of interest" description="Disordered" evidence="4">
    <location>
        <begin position="2808"/>
        <end position="2872"/>
    </location>
</feature>
<organism evidence="7 8">
    <name type="scientific">Zootermopsis nevadensis</name>
    <name type="common">Dampwood termite</name>
    <dbReference type="NCBI Taxonomy" id="136037"/>
    <lineage>
        <taxon>Eukaryota</taxon>
        <taxon>Metazoa</taxon>
        <taxon>Ecdysozoa</taxon>
        <taxon>Arthropoda</taxon>
        <taxon>Hexapoda</taxon>
        <taxon>Insecta</taxon>
        <taxon>Pterygota</taxon>
        <taxon>Neoptera</taxon>
        <taxon>Polyneoptera</taxon>
        <taxon>Dictyoptera</taxon>
        <taxon>Blattodea</taxon>
        <taxon>Blattoidea</taxon>
        <taxon>Termitoidae</taxon>
        <taxon>Termopsidae</taxon>
        <taxon>Zootermopsis</taxon>
    </lineage>
</organism>
<evidence type="ECO:0000256" key="1">
    <source>
        <dbReference type="ARBA" id="ARBA00004123"/>
    </source>
</evidence>
<feature type="compositionally biased region" description="Low complexity" evidence="4">
    <location>
        <begin position="2844"/>
        <end position="2857"/>
    </location>
</feature>
<feature type="compositionally biased region" description="Low complexity" evidence="4">
    <location>
        <begin position="3072"/>
        <end position="3090"/>
    </location>
</feature>
<dbReference type="InterPro" id="IPR052620">
    <property type="entry name" value="ELYS/MEL-28_NucAsmblyFactor"/>
</dbReference>
<feature type="compositionally biased region" description="Polar residues" evidence="4">
    <location>
        <begin position="2808"/>
        <end position="2836"/>
    </location>
</feature>
<feature type="compositionally biased region" description="Basic and acidic residues" evidence="4">
    <location>
        <begin position="1143"/>
        <end position="1152"/>
    </location>
</feature>
<feature type="compositionally biased region" description="Acidic residues" evidence="4">
    <location>
        <begin position="1796"/>
        <end position="1838"/>
    </location>
</feature>
<feature type="compositionally biased region" description="Acidic residues" evidence="4">
    <location>
        <begin position="2922"/>
        <end position="2934"/>
    </location>
</feature>
<keyword evidence="3" id="KW-0175">Coiled coil</keyword>
<evidence type="ECO:0000256" key="2">
    <source>
        <dbReference type="ARBA" id="ARBA00023242"/>
    </source>
</evidence>
<feature type="region of interest" description="Disordered" evidence="4">
    <location>
        <begin position="1429"/>
        <end position="1459"/>
    </location>
</feature>
<evidence type="ECO:0000259" key="6">
    <source>
        <dbReference type="Pfam" id="PF16687"/>
    </source>
</evidence>
<feature type="region of interest" description="Disordered" evidence="4">
    <location>
        <begin position="2210"/>
        <end position="2245"/>
    </location>
</feature>
<evidence type="ECO:0000313" key="8">
    <source>
        <dbReference type="Proteomes" id="UP000027135"/>
    </source>
</evidence>
<evidence type="ECO:0000259" key="5">
    <source>
        <dbReference type="Pfam" id="PF13934"/>
    </source>
</evidence>
<feature type="compositionally biased region" description="Low complexity" evidence="4">
    <location>
        <begin position="3131"/>
        <end position="3144"/>
    </location>
</feature>
<feature type="region of interest" description="Disordered" evidence="4">
    <location>
        <begin position="1133"/>
        <end position="1152"/>
    </location>
</feature>
<dbReference type="STRING" id="136037.A0A067QV33"/>
<feature type="compositionally biased region" description="Basic and acidic residues" evidence="4">
    <location>
        <begin position="1839"/>
        <end position="1848"/>
    </location>
</feature>
<feature type="compositionally biased region" description="Basic residues" evidence="4">
    <location>
        <begin position="1370"/>
        <end position="1379"/>
    </location>
</feature>
<feature type="compositionally biased region" description="Acidic residues" evidence="4">
    <location>
        <begin position="1912"/>
        <end position="1939"/>
    </location>
</feature>
<keyword evidence="2" id="KW-0539">Nucleus</keyword>